<name>A0A8H3YTL1_VENIN</name>
<evidence type="ECO:0000256" key="1">
    <source>
        <dbReference type="SAM" id="MobiDB-lite"/>
    </source>
</evidence>
<protein>
    <submittedName>
        <fullName evidence="2">Uncharacterized protein</fullName>
    </submittedName>
</protein>
<sequence length="105" mass="11523">MTKRQPKNQMAGKYPSAHGYGQSQGGQEGWMWVARDEKDLDLAERRQCCVDSVEAESDAILLRQGVKVVVGHPATWQKPAPPVGSSASATVVLGEDRRVAYGVRW</sequence>
<proteinExistence type="predicted"/>
<organism evidence="2 3">
    <name type="scientific">Venturia inaequalis</name>
    <name type="common">Apple scab fungus</name>
    <dbReference type="NCBI Taxonomy" id="5025"/>
    <lineage>
        <taxon>Eukaryota</taxon>
        <taxon>Fungi</taxon>
        <taxon>Dikarya</taxon>
        <taxon>Ascomycota</taxon>
        <taxon>Pezizomycotina</taxon>
        <taxon>Dothideomycetes</taxon>
        <taxon>Pleosporomycetidae</taxon>
        <taxon>Venturiales</taxon>
        <taxon>Venturiaceae</taxon>
        <taxon>Venturia</taxon>
    </lineage>
</organism>
<dbReference type="EMBL" id="WNWS01000297">
    <property type="protein sequence ID" value="KAE9971498.1"/>
    <property type="molecule type" value="Genomic_DNA"/>
</dbReference>
<accession>A0A8H3YTL1</accession>
<evidence type="ECO:0000313" key="2">
    <source>
        <dbReference type="EMBL" id="KAE9971498.1"/>
    </source>
</evidence>
<comment type="caution">
    <text evidence="2">The sequence shown here is derived from an EMBL/GenBank/DDBJ whole genome shotgun (WGS) entry which is preliminary data.</text>
</comment>
<feature type="region of interest" description="Disordered" evidence="1">
    <location>
        <begin position="1"/>
        <end position="26"/>
    </location>
</feature>
<dbReference type="Proteomes" id="UP000447873">
    <property type="component" value="Unassembled WGS sequence"/>
</dbReference>
<evidence type="ECO:0000313" key="3">
    <source>
        <dbReference type="Proteomes" id="UP000447873"/>
    </source>
</evidence>
<gene>
    <name evidence="2" type="ORF">EG328_005549</name>
</gene>
<reference evidence="2 3" key="1">
    <citation type="submission" date="2018-12" db="EMBL/GenBank/DDBJ databases">
        <title>Venturia inaequalis Genome Resource.</title>
        <authorList>
            <person name="Lichtner F.J."/>
        </authorList>
    </citation>
    <scope>NUCLEOTIDE SEQUENCE [LARGE SCALE GENOMIC DNA]</scope>
    <source>
        <strain evidence="2 3">120213</strain>
    </source>
</reference>
<dbReference type="AlphaFoldDB" id="A0A8H3YTL1"/>